<feature type="transmembrane region" description="Helical" evidence="12">
    <location>
        <begin position="270"/>
        <end position="291"/>
    </location>
</feature>
<feature type="transmembrane region" description="Helical" evidence="12">
    <location>
        <begin position="428"/>
        <end position="447"/>
    </location>
</feature>
<keyword evidence="7" id="KW-0915">Sodium</keyword>
<evidence type="ECO:0000256" key="1">
    <source>
        <dbReference type="ARBA" id="ARBA00004651"/>
    </source>
</evidence>
<feature type="transmembrane region" description="Helical" evidence="12">
    <location>
        <begin position="43"/>
        <end position="65"/>
    </location>
</feature>
<dbReference type="PANTHER" id="PTHR42985:SF47">
    <property type="entry name" value="INTEGRAL MEMBRANE TRANSPORT PROTEIN"/>
    <property type="match status" value="1"/>
</dbReference>
<feature type="transmembrane region" description="Helical" evidence="12">
    <location>
        <begin position="453"/>
        <end position="474"/>
    </location>
</feature>
<keyword evidence="4" id="KW-1003">Cell membrane</keyword>
<dbReference type="RefSeq" id="WP_377409284.1">
    <property type="nucleotide sequence ID" value="NZ_JBHSCY010000001.1"/>
</dbReference>
<reference evidence="14" key="1">
    <citation type="journal article" date="2019" name="Int. J. Syst. Evol. Microbiol.">
        <title>The Global Catalogue of Microorganisms (GCM) 10K type strain sequencing project: providing services to taxonomists for standard genome sequencing and annotation.</title>
        <authorList>
            <consortium name="The Broad Institute Genomics Platform"/>
            <consortium name="The Broad Institute Genome Sequencing Center for Infectious Disease"/>
            <person name="Wu L."/>
            <person name="Ma J."/>
        </authorList>
    </citation>
    <scope>NUCLEOTIDE SEQUENCE [LARGE SCALE GENOMIC DNA]</scope>
    <source>
        <strain evidence="14">CECT 8655</strain>
    </source>
</reference>
<feature type="transmembrane region" description="Helical" evidence="12">
    <location>
        <begin position="119"/>
        <end position="146"/>
    </location>
</feature>
<evidence type="ECO:0000256" key="8">
    <source>
        <dbReference type="ARBA" id="ARBA00023065"/>
    </source>
</evidence>
<evidence type="ECO:0000256" key="3">
    <source>
        <dbReference type="ARBA" id="ARBA00022448"/>
    </source>
</evidence>
<evidence type="ECO:0000256" key="4">
    <source>
        <dbReference type="ARBA" id="ARBA00022475"/>
    </source>
</evidence>
<evidence type="ECO:0000313" key="13">
    <source>
        <dbReference type="EMBL" id="MFC4268683.1"/>
    </source>
</evidence>
<name>A0ABV8R8X4_9FLAO</name>
<organism evidence="13 14">
    <name type="scientific">Polaribacter marinivivus</name>
    <dbReference type="NCBI Taxonomy" id="1524260"/>
    <lineage>
        <taxon>Bacteria</taxon>
        <taxon>Pseudomonadati</taxon>
        <taxon>Bacteroidota</taxon>
        <taxon>Flavobacteriia</taxon>
        <taxon>Flavobacteriales</taxon>
        <taxon>Flavobacteriaceae</taxon>
    </lineage>
</organism>
<sequence>MQPLHIVLLIVAYFSVLIFISYITGKSANNQTFFKANNSSPWYLVAFGMIGASLSGVTFISVPGWVEAQSMSYMQMVLGYVVGYAVIGLVLLPLYYRLNLTSIYTYLEDRFGKNSYKTGASFFLLSRTIGAAFRLFLVANVLQLLLFDEFGIPFWVTVTITILLIWLYTFKGGIKTIVWTDTLQTLFMLLAVGICIYTISNEMQISNIFSYVADSELSKTFFFDDVKTGDYFWKRFLAGAFVAIVMTGLDQDMMQKNLTCRNLKDAQKNMFWFTIVLVIVNFFFLALGVLLTDYAQKNGIDAHKDELFPIIATKGNLGLATAIFFLLGLIAAAYSSADSALTSLTTSFSIDILEINKKKDQQVQEKTRKKIHVLFSFILIATILIFKYFIADESVIAKIFTFANYTYGPLLGLYAFGLFTKYQLKDKWVPLVCVFSPIATYVLNTSLLKYFNFDFGFALLIVNGLLTFLGLFLLKIKKI</sequence>
<feature type="transmembrane region" description="Helical" evidence="12">
    <location>
        <begin position="6"/>
        <end position="23"/>
    </location>
</feature>
<keyword evidence="9 12" id="KW-0472">Membrane</keyword>
<evidence type="ECO:0000256" key="11">
    <source>
        <dbReference type="RuleBase" id="RU362091"/>
    </source>
</evidence>
<keyword evidence="3" id="KW-0813">Transport</keyword>
<comment type="similarity">
    <text evidence="2 11">Belongs to the sodium:solute symporter (SSF) (TC 2.A.21) family.</text>
</comment>
<gene>
    <name evidence="13" type="ORF">ACFOWD_07170</name>
</gene>
<dbReference type="EMBL" id="JBHSCY010000001">
    <property type="protein sequence ID" value="MFC4268683.1"/>
    <property type="molecule type" value="Genomic_DNA"/>
</dbReference>
<feature type="transmembrane region" description="Helical" evidence="12">
    <location>
        <begin position="311"/>
        <end position="334"/>
    </location>
</feature>
<dbReference type="InterPro" id="IPR001734">
    <property type="entry name" value="Na/solute_symporter"/>
</dbReference>
<feature type="transmembrane region" description="Helical" evidence="12">
    <location>
        <begin position="77"/>
        <end position="98"/>
    </location>
</feature>
<evidence type="ECO:0000256" key="5">
    <source>
        <dbReference type="ARBA" id="ARBA00022692"/>
    </source>
</evidence>
<comment type="caution">
    <text evidence="13">The sequence shown here is derived from an EMBL/GenBank/DDBJ whole genome shotgun (WGS) entry which is preliminary data.</text>
</comment>
<dbReference type="PROSITE" id="PS50283">
    <property type="entry name" value="NA_SOLUT_SYMP_3"/>
    <property type="match status" value="1"/>
</dbReference>
<keyword evidence="10" id="KW-0739">Sodium transport</keyword>
<feature type="transmembrane region" description="Helical" evidence="12">
    <location>
        <begin position="182"/>
        <end position="200"/>
    </location>
</feature>
<evidence type="ECO:0000313" key="14">
    <source>
        <dbReference type="Proteomes" id="UP001595826"/>
    </source>
</evidence>
<dbReference type="PANTHER" id="PTHR42985">
    <property type="entry name" value="SODIUM-COUPLED MONOCARBOXYLATE TRANSPORTER"/>
    <property type="match status" value="1"/>
</dbReference>
<feature type="transmembrane region" description="Helical" evidence="12">
    <location>
        <begin position="152"/>
        <end position="170"/>
    </location>
</feature>
<evidence type="ECO:0000256" key="9">
    <source>
        <dbReference type="ARBA" id="ARBA00023136"/>
    </source>
</evidence>
<dbReference type="Gene3D" id="1.20.1730.10">
    <property type="entry name" value="Sodium/glucose cotransporter"/>
    <property type="match status" value="1"/>
</dbReference>
<proteinExistence type="inferred from homology"/>
<accession>A0ABV8R8X4</accession>
<evidence type="ECO:0000256" key="2">
    <source>
        <dbReference type="ARBA" id="ARBA00006434"/>
    </source>
</evidence>
<protein>
    <submittedName>
        <fullName evidence="13">Sodium:solute symporter</fullName>
    </submittedName>
</protein>
<feature type="transmembrane region" description="Helical" evidence="12">
    <location>
        <begin position="231"/>
        <end position="249"/>
    </location>
</feature>
<keyword evidence="8" id="KW-0406">Ion transport</keyword>
<keyword evidence="6 12" id="KW-1133">Transmembrane helix</keyword>
<keyword evidence="14" id="KW-1185">Reference proteome</keyword>
<dbReference type="InterPro" id="IPR051163">
    <property type="entry name" value="Sodium:Solute_Symporter_SSF"/>
</dbReference>
<dbReference type="Proteomes" id="UP001595826">
    <property type="component" value="Unassembled WGS sequence"/>
</dbReference>
<dbReference type="CDD" id="cd10326">
    <property type="entry name" value="SLC5sbd_NIS-like"/>
    <property type="match status" value="1"/>
</dbReference>
<evidence type="ECO:0000256" key="7">
    <source>
        <dbReference type="ARBA" id="ARBA00023053"/>
    </source>
</evidence>
<feature type="transmembrane region" description="Helical" evidence="12">
    <location>
        <begin position="371"/>
        <end position="390"/>
    </location>
</feature>
<evidence type="ECO:0000256" key="6">
    <source>
        <dbReference type="ARBA" id="ARBA00022989"/>
    </source>
</evidence>
<dbReference type="InterPro" id="IPR038377">
    <property type="entry name" value="Na/Glc_symporter_sf"/>
</dbReference>
<dbReference type="Pfam" id="PF00474">
    <property type="entry name" value="SSF"/>
    <property type="match status" value="1"/>
</dbReference>
<evidence type="ECO:0000256" key="10">
    <source>
        <dbReference type="ARBA" id="ARBA00023201"/>
    </source>
</evidence>
<keyword evidence="5 12" id="KW-0812">Transmembrane</keyword>
<evidence type="ECO:0000256" key="12">
    <source>
        <dbReference type="SAM" id="Phobius"/>
    </source>
</evidence>
<comment type="subcellular location">
    <subcellularLocation>
        <location evidence="1">Cell membrane</location>
        <topology evidence="1">Multi-pass membrane protein</topology>
    </subcellularLocation>
</comment>
<feature type="transmembrane region" description="Helical" evidence="12">
    <location>
        <begin position="396"/>
        <end position="416"/>
    </location>
</feature>